<feature type="signal peptide" evidence="10">
    <location>
        <begin position="1"/>
        <end position="34"/>
    </location>
</feature>
<feature type="region of interest" description="Disordered" evidence="8">
    <location>
        <begin position="282"/>
        <end position="352"/>
    </location>
</feature>
<comment type="subcellular location">
    <subcellularLocation>
        <location evidence="7">Endomembrane system</location>
        <topology evidence="7">Single-pass type I membrane protein</topology>
    </subcellularLocation>
</comment>
<dbReference type="Gene3D" id="3.80.10.10">
    <property type="entry name" value="Ribonuclease Inhibitor"/>
    <property type="match status" value="1"/>
</dbReference>
<organism evidence="12 13">
    <name type="scientific">Papaver nudicaule</name>
    <name type="common">Iceland poppy</name>
    <dbReference type="NCBI Taxonomy" id="74823"/>
    <lineage>
        <taxon>Eukaryota</taxon>
        <taxon>Viridiplantae</taxon>
        <taxon>Streptophyta</taxon>
        <taxon>Embryophyta</taxon>
        <taxon>Tracheophyta</taxon>
        <taxon>Spermatophyta</taxon>
        <taxon>Magnoliopsida</taxon>
        <taxon>Ranunculales</taxon>
        <taxon>Papaveraceae</taxon>
        <taxon>Papaveroideae</taxon>
        <taxon>Papaver</taxon>
    </lineage>
</organism>
<evidence type="ECO:0000313" key="13">
    <source>
        <dbReference type="Proteomes" id="UP001177140"/>
    </source>
</evidence>
<dbReference type="InterPro" id="IPR001245">
    <property type="entry name" value="Ser-Thr/Tyr_kinase_cat_dom"/>
</dbReference>
<dbReference type="GO" id="GO:0005524">
    <property type="term" value="F:ATP binding"/>
    <property type="evidence" value="ECO:0007669"/>
    <property type="project" value="InterPro"/>
</dbReference>
<feature type="domain" description="Protein kinase" evidence="11">
    <location>
        <begin position="387"/>
        <end position="690"/>
    </location>
</feature>
<dbReference type="InterPro" id="IPR011009">
    <property type="entry name" value="Kinase-like_dom_sf"/>
</dbReference>
<keyword evidence="5 9" id="KW-1133">Transmembrane helix</keyword>
<keyword evidence="2 9" id="KW-0812">Transmembrane</keyword>
<name>A0AA41VPK7_PAPNU</name>
<dbReference type="GO" id="GO:0004674">
    <property type="term" value="F:protein serine/threonine kinase activity"/>
    <property type="evidence" value="ECO:0007669"/>
    <property type="project" value="UniProtKB-EC"/>
</dbReference>
<dbReference type="InterPro" id="IPR032675">
    <property type="entry name" value="LRR_dom_sf"/>
</dbReference>
<dbReference type="InterPro" id="IPR055414">
    <property type="entry name" value="LRR_R13L4/SHOC2-like"/>
</dbReference>
<evidence type="ECO:0000256" key="4">
    <source>
        <dbReference type="ARBA" id="ARBA00022737"/>
    </source>
</evidence>
<comment type="caution">
    <text evidence="12">The sequence shown here is derived from an EMBL/GenBank/DDBJ whole genome shotgun (WGS) entry which is preliminary data.</text>
</comment>
<evidence type="ECO:0000256" key="1">
    <source>
        <dbReference type="ARBA" id="ARBA00022614"/>
    </source>
</evidence>
<evidence type="ECO:0000256" key="5">
    <source>
        <dbReference type="ARBA" id="ARBA00022989"/>
    </source>
</evidence>
<dbReference type="Proteomes" id="UP001177140">
    <property type="component" value="Unassembled WGS sequence"/>
</dbReference>
<reference evidence="12" key="1">
    <citation type="submission" date="2022-03" db="EMBL/GenBank/DDBJ databases">
        <title>A functionally conserved STORR gene fusion in Papaver species that diverged 16.8 million years ago.</title>
        <authorList>
            <person name="Catania T."/>
        </authorList>
    </citation>
    <scope>NUCLEOTIDE SEQUENCE</scope>
    <source>
        <strain evidence="12">S-191538</strain>
    </source>
</reference>
<dbReference type="Pfam" id="PF23598">
    <property type="entry name" value="LRR_14"/>
    <property type="match status" value="1"/>
</dbReference>
<dbReference type="FunFam" id="3.80.10.10:FF:000627">
    <property type="entry name" value="Probable leucine-rich repeat receptor-like protein kinase At2g33170"/>
    <property type="match status" value="1"/>
</dbReference>
<dbReference type="SUPFAM" id="SSF52058">
    <property type="entry name" value="L domain-like"/>
    <property type="match status" value="1"/>
</dbReference>
<keyword evidence="6 9" id="KW-0472">Membrane</keyword>
<gene>
    <name evidence="12" type="ORF">MKW94_019577</name>
</gene>
<dbReference type="InterPro" id="IPR000719">
    <property type="entry name" value="Prot_kinase_dom"/>
</dbReference>
<protein>
    <recommendedName>
        <fullName evidence="11">Protein kinase domain-containing protein</fullName>
    </recommendedName>
</protein>
<dbReference type="Gene3D" id="1.10.510.10">
    <property type="entry name" value="Transferase(Phosphotransferase) domain 1"/>
    <property type="match status" value="1"/>
</dbReference>
<evidence type="ECO:0000256" key="10">
    <source>
        <dbReference type="SAM" id="SignalP"/>
    </source>
</evidence>
<evidence type="ECO:0000256" key="8">
    <source>
        <dbReference type="SAM" id="MobiDB-lite"/>
    </source>
</evidence>
<feature type="compositionally biased region" description="Polar residues" evidence="8">
    <location>
        <begin position="282"/>
        <end position="297"/>
    </location>
</feature>
<proteinExistence type="predicted"/>
<feature type="chain" id="PRO_5041237620" description="Protein kinase domain-containing protein" evidence="10">
    <location>
        <begin position="35"/>
        <end position="717"/>
    </location>
</feature>
<dbReference type="PROSITE" id="PS50011">
    <property type="entry name" value="PROTEIN_KINASE_DOM"/>
    <property type="match status" value="1"/>
</dbReference>
<feature type="compositionally biased region" description="Polar residues" evidence="8">
    <location>
        <begin position="339"/>
        <end position="352"/>
    </location>
</feature>
<dbReference type="PANTHER" id="PTHR46084:SF1">
    <property type="entry name" value="PROTEIN MALE DISCOVERER 2"/>
    <property type="match status" value="1"/>
</dbReference>
<dbReference type="Pfam" id="PF08263">
    <property type="entry name" value="LRRNT_2"/>
    <property type="match status" value="1"/>
</dbReference>
<evidence type="ECO:0000256" key="3">
    <source>
        <dbReference type="ARBA" id="ARBA00022729"/>
    </source>
</evidence>
<dbReference type="GO" id="GO:0012505">
    <property type="term" value="C:endomembrane system"/>
    <property type="evidence" value="ECO:0007669"/>
    <property type="project" value="UniProtKB-SubCell"/>
</dbReference>
<dbReference type="FunFam" id="3.30.200.20:FF:000489">
    <property type="entry name" value="Inactive receptor-like serine/threonine-protein kinase"/>
    <property type="match status" value="1"/>
</dbReference>
<evidence type="ECO:0000256" key="2">
    <source>
        <dbReference type="ARBA" id="ARBA00022692"/>
    </source>
</evidence>
<dbReference type="Pfam" id="PF07714">
    <property type="entry name" value="PK_Tyr_Ser-Thr"/>
    <property type="match status" value="1"/>
</dbReference>
<keyword evidence="13" id="KW-1185">Reference proteome</keyword>
<dbReference type="SUPFAM" id="SSF56112">
    <property type="entry name" value="Protein kinase-like (PK-like)"/>
    <property type="match status" value="1"/>
</dbReference>
<dbReference type="AlphaFoldDB" id="A0AA41VPK7"/>
<dbReference type="EMBL" id="JAJJMA010265812">
    <property type="protein sequence ID" value="MCL7045092.1"/>
    <property type="molecule type" value="Genomic_DNA"/>
</dbReference>
<evidence type="ECO:0000256" key="9">
    <source>
        <dbReference type="SAM" id="Phobius"/>
    </source>
</evidence>
<sequence>MGSQWNPNSGFQLLVRMSMFLLLILLLHIHECRSINLEGAILLEFRANVTHDPYGVLESWNPNDSDPCSWFGVGCVNGEVRMLDLNGFSLEGTLAPVLGNLGHLRSLVLQKNQFTGYIPKEFGGLKNLEILDLRANNLVGTIPVEIGQLQSLKHLLLCNNKFHGSIPHELGKLNMLSEIQFDEDLTLASGSDISCPHRKFGHCIWQNSLKQLKKADYSSRSPLKGNLLHYLNVLPLFYLRKGPLHVPVQRCCNNLPSSHEQLIERHVTHIAHFVRRKLLQEPSNLPASPASTTNSPDQAAEVPFTRSSGAFPAIPNGKKKHPPPPSQTSRGDDPDKKSPSTQNISAPQKPTENQSWKSMKYIYVIPGVAFLVTVAVAMLCMCRKPGETTIGPWKSGLSGQLQKAFVTGAPKLNRSELETACEDFSNIIDTLDDCTIFKGTLSSGVEIAVASTLIPSFKDWKDSSEMAYRKKIDTLSRVNHKNYVNLLGFCEEDEPFLRMMVFEYAPNGTLHEHLHVKEVEHLDWNARVRIIMGTAYCLQYMHHELNPPIAHPNLQSQAIYLTDDYAAKIGDISFGTNIAPKATSPKEESKHTKLPPSADPESNIYSFGLLLLEIISGKLPSAEEHGSLIKWASEYLNDQEKLNSLVDPTLKSVKNNELEIICEIIQDCTHEDPTKRPTMKEVITKLREVISISPDAATPRLSPLWWAELEILSVEAT</sequence>
<feature type="region of interest" description="Disordered" evidence="8">
    <location>
        <begin position="580"/>
        <end position="599"/>
    </location>
</feature>
<dbReference type="InterPro" id="IPR013210">
    <property type="entry name" value="LRR_N_plant-typ"/>
</dbReference>
<keyword evidence="3 10" id="KW-0732">Signal</keyword>
<accession>A0AA41VPK7</accession>
<evidence type="ECO:0000256" key="6">
    <source>
        <dbReference type="ARBA" id="ARBA00023136"/>
    </source>
</evidence>
<evidence type="ECO:0000313" key="12">
    <source>
        <dbReference type="EMBL" id="MCL7045092.1"/>
    </source>
</evidence>
<dbReference type="PANTHER" id="PTHR46084">
    <property type="entry name" value="PROTEIN MALE DISCOVERER 2"/>
    <property type="match status" value="1"/>
</dbReference>
<feature type="transmembrane region" description="Helical" evidence="9">
    <location>
        <begin position="361"/>
        <end position="382"/>
    </location>
</feature>
<keyword evidence="1" id="KW-0433">Leucine-rich repeat</keyword>
<keyword evidence="4" id="KW-0677">Repeat</keyword>
<dbReference type="Gene3D" id="3.30.200.20">
    <property type="entry name" value="Phosphorylase Kinase, domain 1"/>
    <property type="match status" value="1"/>
</dbReference>
<evidence type="ECO:0000256" key="7">
    <source>
        <dbReference type="ARBA" id="ARBA00046288"/>
    </source>
</evidence>
<evidence type="ECO:0000259" key="11">
    <source>
        <dbReference type="PROSITE" id="PS50011"/>
    </source>
</evidence>